<dbReference type="PANTHER" id="PTHR45783:SF3">
    <property type="entry name" value="KINESIN LIGHT CHAIN"/>
    <property type="match status" value="1"/>
</dbReference>
<keyword evidence="7 11" id="KW-0175">Coiled coil</keyword>
<comment type="subcellular location">
    <subcellularLocation>
        <location evidence="1">Cytoplasm</location>
        <location evidence="1">Cytoskeleton</location>
    </subcellularLocation>
</comment>
<keyword evidence="6 10" id="KW-0802">TPR repeat</keyword>
<keyword evidence="5" id="KW-0677">Repeat</keyword>
<evidence type="ECO:0000313" key="13">
    <source>
        <dbReference type="Proteomes" id="UP000619238"/>
    </source>
</evidence>
<keyword evidence="4" id="KW-0493">Microtubule</keyword>
<comment type="caution">
    <text evidence="12">The sequence shown here is derived from an EMBL/GenBank/DDBJ whole genome shotgun (WGS) entry which is preliminary data.</text>
</comment>
<evidence type="ECO:0000256" key="1">
    <source>
        <dbReference type="ARBA" id="ARBA00004245"/>
    </source>
</evidence>
<evidence type="ECO:0000256" key="11">
    <source>
        <dbReference type="SAM" id="Coils"/>
    </source>
</evidence>
<feature type="repeat" description="TPR" evidence="10">
    <location>
        <begin position="362"/>
        <end position="395"/>
    </location>
</feature>
<keyword evidence="9" id="KW-0206">Cytoskeleton</keyword>
<accession>A0ABR7Q8U5</accession>
<keyword evidence="3" id="KW-0963">Cytoplasm</keyword>
<evidence type="ECO:0000256" key="3">
    <source>
        <dbReference type="ARBA" id="ARBA00022490"/>
    </source>
</evidence>
<dbReference type="PROSITE" id="PS50005">
    <property type="entry name" value="TPR"/>
    <property type="match status" value="2"/>
</dbReference>
<dbReference type="InterPro" id="IPR011990">
    <property type="entry name" value="TPR-like_helical_dom_sf"/>
</dbReference>
<dbReference type="SMART" id="SM00028">
    <property type="entry name" value="TPR"/>
    <property type="match status" value="8"/>
</dbReference>
<dbReference type="InterPro" id="IPR019734">
    <property type="entry name" value="TPR_rpt"/>
</dbReference>
<evidence type="ECO:0000256" key="6">
    <source>
        <dbReference type="ARBA" id="ARBA00022803"/>
    </source>
</evidence>
<dbReference type="SUPFAM" id="SSF48452">
    <property type="entry name" value="TPR-like"/>
    <property type="match status" value="2"/>
</dbReference>
<dbReference type="Pfam" id="PF13374">
    <property type="entry name" value="TPR_10"/>
    <property type="match status" value="1"/>
</dbReference>
<dbReference type="Pfam" id="PF13424">
    <property type="entry name" value="TPR_12"/>
    <property type="match status" value="3"/>
</dbReference>
<keyword evidence="13" id="KW-1185">Reference proteome</keyword>
<evidence type="ECO:0000256" key="4">
    <source>
        <dbReference type="ARBA" id="ARBA00022701"/>
    </source>
</evidence>
<evidence type="ECO:0000256" key="2">
    <source>
        <dbReference type="ARBA" id="ARBA00009622"/>
    </source>
</evidence>
<dbReference type="PANTHER" id="PTHR45783">
    <property type="entry name" value="KINESIN LIGHT CHAIN"/>
    <property type="match status" value="1"/>
</dbReference>
<protein>
    <submittedName>
        <fullName evidence="12">Tetratricopeptide repeat protein</fullName>
    </submittedName>
</protein>
<reference evidence="12 13" key="1">
    <citation type="submission" date="2020-07" db="EMBL/GenBank/DDBJ databases">
        <title>Description of Kordia aestuariivivens sp. nov., isolated from a tidal flat.</title>
        <authorList>
            <person name="Park S."/>
            <person name="Yoon J.-H."/>
        </authorList>
    </citation>
    <scope>NUCLEOTIDE SEQUENCE [LARGE SCALE GENOMIC DNA]</scope>
    <source>
        <strain evidence="12 13">YSTF-M3</strain>
    </source>
</reference>
<proteinExistence type="inferred from homology"/>
<organism evidence="12 13">
    <name type="scientific">Kordia aestuariivivens</name>
    <dbReference type="NCBI Taxonomy" id="2759037"/>
    <lineage>
        <taxon>Bacteria</taxon>
        <taxon>Pseudomonadati</taxon>
        <taxon>Bacteroidota</taxon>
        <taxon>Flavobacteriia</taxon>
        <taxon>Flavobacteriales</taxon>
        <taxon>Flavobacteriaceae</taxon>
        <taxon>Kordia</taxon>
    </lineage>
</organism>
<sequence>MSRKAPTPSTVKLLYGLSNNTCSNPTCKNPIIKDGVPLGEICHIEAASENGPRYNKNSDDEYRRSFENLILLCEACHKIIDIKIEAYPTSLLTQWKDQQESKSNEFEINTELLELLISKFREQHNYYNQGSGTQIIINPSIHIERKINKVEKGESDNIFLFQYIDTAGNHTEERKSFEEFLKPFIKDKEAQIKILRKSLSDKEKIEGLLDEKVLKLSNEIIKIEEEKQQLETHVKHFLTELEGKNLSETTTLYREAFELFIAGKIKDALAVLDDANLEVAEQKAIESIKQTAETRILKAQILRVDHKYKEASENYEKAVSLYGSWDNCLEAADYFYFIHKYQKSYDYYQQCLQKAGNNEQKASTLNNLGNLQNKINEFKKAEEVYTAALNIYRKLATNNPKKYLTDLAMVLNNFGTLLHNMNEFEKAEKAYVEGLKIRRELAKSDPQTFLPKIAIILNNLGVLQKDTNEFEKAKKVYAEALEIRRKLAKKKPQVYLPDVAMTLNNLAILQKESNEFENAEKVYLEALEIRRELAKKNPQTYLPDVADTLNNLGNLQRIQSKFKNAEIVLNEALDIYKELAEYNPQAYLPNVAMALNNLGILQRVINEFKKSEKVYEEALHIRKELANHNPQIYLPDVAGTLNGLAILQEVKNEFDKAENAHLEALSIRKELAKDNPQTYIPDLAITKINLGIFYQDSKINKEKSIQFTDEAVSHLLPFKEIPYIQNYLEAAFTTLRKWDINVEEYWQNKLKEAEE</sequence>
<keyword evidence="8" id="KW-0505">Motor protein</keyword>
<dbReference type="Gene3D" id="1.25.40.10">
    <property type="entry name" value="Tetratricopeptide repeat domain"/>
    <property type="match status" value="3"/>
</dbReference>
<dbReference type="RefSeq" id="WP_187562034.1">
    <property type="nucleotide sequence ID" value="NZ_JACGWS010000005.1"/>
</dbReference>
<evidence type="ECO:0000256" key="5">
    <source>
        <dbReference type="ARBA" id="ARBA00022737"/>
    </source>
</evidence>
<dbReference type="Proteomes" id="UP000619238">
    <property type="component" value="Unassembled WGS sequence"/>
</dbReference>
<gene>
    <name evidence="12" type="ORF">H2O64_09905</name>
</gene>
<evidence type="ECO:0000313" key="12">
    <source>
        <dbReference type="EMBL" id="MBC8754985.1"/>
    </source>
</evidence>
<dbReference type="InterPro" id="IPR002151">
    <property type="entry name" value="Kinesin_light"/>
</dbReference>
<evidence type="ECO:0000256" key="9">
    <source>
        <dbReference type="ARBA" id="ARBA00023212"/>
    </source>
</evidence>
<evidence type="ECO:0000256" key="10">
    <source>
        <dbReference type="PROSITE-ProRule" id="PRU00339"/>
    </source>
</evidence>
<feature type="repeat" description="TPR" evidence="10">
    <location>
        <begin position="454"/>
        <end position="487"/>
    </location>
</feature>
<comment type="similarity">
    <text evidence="2">Belongs to the kinesin light chain family.</text>
</comment>
<feature type="coiled-coil region" evidence="11">
    <location>
        <begin position="185"/>
        <end position="233"/>
    </location>
</feature>
<evidence type="ECO:0000256" key="8">
    <source>
        <dbReference type="ARBA" id="ARBA00023175"/>
    </source>
</evidence>
<dbReference type="EMBL" id="JACGWS010000005">
    <property type="protein sequence ID" value="MBC8754985.1"/>
    <property type="molecule type" value="Genomic_DNA"/>
</dbReference>
<name>A0ABR7Q8U5_9FLAO</name>
<evidence type="ECO:0000256" key="7">
    <source>
        <dbReference type="ARBA" id="ARBA00023054"/>
    </source>
</evidence>